<protein>
    <submittedName>
        <fullName evidence="1">Uncharacterized protein</fullName>
    </submittedName>
</protein>
<name>A0A9Q3C144_9BASI</name>
<comment type="caution">
    <text evidence="1">The sequence shown here is derived from an EMBL/GenBank/DDBJ whole genome shotgun (WGS) entry which is preliminary data.</text>
</comment>
<keyword evidence="2" id="KW-1185">Reference proteome</keyword>
<sequence length="103" mass="11741">MSVPTQFAKRGTTPAQKHKCWSKRVAMCSRSLSMLPVTLTEDKLHFRVRESNPSPPLYFETCQAKQLVQLTHLHVVYTTVCHEKNPQLPSENMNVKTTKTKAS</sequence>
<evidence type="ECO:0000313" key="1">
    <source>
        <dbReference type="EMBL" id="MBW0476414.1"/>
    </source>
</evidence>
<dbReference type="AlphaFoldDB" id="A0A9Q3C144"/>
<gene>
    <name evidence="1" type="ORF">O181_016129</name>
</gene>
<reference evidence="1" key="1">
    <citation type="submission" date="2021-03" db="EMBL/GenBank/DDBJ databases">
        <title>Draft genome sequence of rust myrtle Austropuccinia psidii MF-1, a brazilian biotype.</title>
        <authorList>
            <person name="Quecine M.C."/>
            <person name="Pachon D.M.R."/>
            <person name="Bonatelli M.L."/>
            <person name="Correr F.H."/>
            <person name="Franceschini L.M."/>
            <person name="Leite T.F."/>
            <person name="Margarido G.R.A."/>
            <person name="Almeida C.A."/>
            <person name="Ferrarezi J.A."/>
            <person name="Labate C.A."/>
        </authorList>
    </citation>
    <scope>NUCLEOTIDE SEQUENCE</scope>
    <source>
        <strain evidence="1">MF-1</strain>
    </source>
</reference>
<accession>A0A9Q3C144</accession>
<proteinExistence type="predicted"/>
<dbReference type="EMBL" id="AVOT02004461">
    <property type="protein sequence ID" value="MBW0476414.1"/>
    <property type="molecule type" value="Genomic_DNA"/>
</dbReference>
<evidence type="ECO:0000313" key="2">
    <source>
        <dbReference type="Proteomes" id="UP000765509"/>
    </source>
</evidence>
<dbReference type="Proteomes" id="UP000765509">
    <property type="component" value="Unassembled WGS sequence"/>
</dbReference>
<organism evidence="1 2">
    <name type="scientific">Austropuccinia psidii MF-1</name>
    <dbReference type="NCBI Taxonomy" id="1389203"/>
    <lineage>
        <taxon>Eukaryota</taxon>
        <taxon>Fungi</taxon>
        <taxon>Dikarya</taxon>
        <taxon>Basidiomycota</taxon>
        <taxon>Pucciniomycotina</taxon>
        <taxon>Pucciniomycetes</taxon>
        <taxon>Pucciniales</taxon>
        <taxon>Sphaerophragmiaceae</taxon>
        <taxon>Austropuccinia</taxon>
    </lineage>
</organism>